<protein>
    <submittedName>
        <fullName evidence="5">Uclacyanin-3-like</fullName>
    </submittedName>
</protein>
<feature type="transmembrane region" description="Helical" evidence="2">
    <location>
        <begin position="120"/>
        <end position="140"/>
    </location>
</feature>
<dbReference type="RefSeq" id="XP_018819490.1">
    <property type="nucleotide sequence ID" value="XM_018963945.2"/>
</dbReference>
<proteinExistence type="predicted"/>
<keyword evidence="4" id="KW-1185">Reference proteome</keyword>
<dbReference type="KEGG" id="jre:108990096"/>
<keyword evidence="2" id="KW-0812">Transmembrane</keyword>
<dbReference type="PANTHER" id="PTHR36721:SF15">
    <property type="entry name" value="EN_SPM-LIKE TRANSPOSON PROTEIN"/>
    <property type="match status" value="1"/>
</dbReference>
<keyword evidence="3" id="KW-0732">Signal</keyword>
<sequence>MAALPKFCISLLFAFSLVELSVPAHAPDSSPSPAPAFGAESPLPRAPESNVRAPVNPPSTLSPPAPSPANLPPDSSPTPKSQAPTPKPRPVADNINPEKSSGSGKEEKSSSDGMSRGKKAGILVAVIVAAGLAVVAGLVYKKRRDNIRRGQYGNALRREIL</sequence>
<dbReference type="PANTHER" id="PTHR36721">
    <property type="entry name" value="PROLINE-RICH FAMILY PROTEIN"/>
    <property type="match status" value="1"/>
</dbReference>
<feature type="compositionally biased region" description="Pro residues" evidence="1">
    <location>
        <begin position="55"/>
        <end position="76"/>
    </location>
</feature>
<organism evidence="4 5">
    <name type="scientific">Juglans regia</name>
    <name type="common">English walnut</name>
    <dbReference type="NCBI Taxonomy" id="51240"/>
    <lineage>
        <taxon>Eukaryota</taxon>
        <taxon>Viridiplantae</taxon>
        <taxon>Streptophyta</taxon>
        <taxon>Embryophyta</taxon>
        <taxon>Tracheophyta</taxon>
        <taxon>Spermatophyta</taxon>
        <taxon>Magnoliopsida</taxon>
        <taxon>eudicotyledons</taxon>
        <taxon>Gunneridae</taxon>
        <taxon>Pentapetalae</taxon>
        <taxon>rosids</taxon>
        <taxon>fabids</taxon>
        <taxon>Fagales</taxon>
        <taxon>Juglandaceae</taxon>
        <taxon>Juglans</taxon>
    </lineage>
</organism>
<keyword evidence="2" id="KW-1133">Transmembrane helix</keyword>
<dbReference type="AlphaFoldDB" id="A0A2I4EJB5"/>
<evidence type="ECO:0000313" key="4">
    <source>
        <dbReference type="Proteomes" id="UP000235220"/>
    </source>
</evidence>
<dbReference type="Proteomes" id="UP000235220">
    <property type="component" value="Chromosome 14"/>
</dbReference>
<evidence type="ECO:0000313" key="5">
    <source>
        <dbReference type="RefSeq" id="XP_018819490.1"/>
    </source>
</evidence>
<feature type="signal peptide" evidence="3">
    <location>
        <begin position="1"/>
        <end position="26"/>
    </location>
</feature>
<feature type="compositionally biased region" description="Low complexity" evidence="1">
    <location>
        <begin position="24"/>
        <end position="42"/>
    </location>
</feature>
<feature type="region of interest" description="Disordered" evidence="1">
    <location>
        <begin position="24"/>
        <end position="116"/>
    </location>
</feature>
<feature type="chain" id="PRO_5043702728" evidence="3">
    <location>
        <begin position="27"/>
        <end position="161"/>
    </location>
</feature>
<name>A0A2I4EJB5_JUGRE</name>
<dbReference type="Gramene" id="Jr14_13640_p1">
    <property type="protein sequence ID" value="cds.Jr14_13640_p1"/>
    <property type="gene ID" value="Jr14_13640"/>
</dbReference>
<gene>
    <name evidence="5" type="primary">LOC108990096</name>
</gene>
<accession>A0A2I4EJB5</accession>
<reference evidence="5" key="1">
    <citation type="submission" date="2025-08" db="UniProtKB">
        <authorList>
            <consortium name="RefSeq"/>
        </authorList>
    </citation>
    <scope>IDENTIFICATION</scope>
    <source>
        <tissue evidence="5">Leaves</tissue>
    </source>
</reference>
<keyword evidence="2" id="KW-0472">Membrane</keyword>
<evidence type="ECO:0000256" key="3">
    <source>
        <dbReference type="SAM" id="SignalP"/>
    </source>
</evidence>
<dbReference type="GeneID" id="108990096"/>
<evidence type="ECO:0000256" key="1">
    <source>
        <dbReference type="SAM" id="MobiDB-lite"/>
    </source>
</evidence>
<dbReference type="FunCoup" id="A0A2I4EJB5">
    <property type="interactions" value="2"/>
</dbReference>
<dbReference type="STRING" id="51240.A0A2I4EJB5"/>
<evidence type="ECO:0000256" key="2">
    <source>
        <dbReference type="SAM" id="Phobius"/>
    </source>
</evidence>